<evidence type="ECO:0000256" key="2">
    <source>
        <dbReference type="ARBA" id="ARBA00006849"/>
    </source>
</evidence>
<feature type="binding site" evidence="14">
    <location>
        <position position="126"/>
    </location>
    <ligand>
        <name>[2Fe-2S] cluster</name>
        <dbReference type="ChEBI" id="CHEBI:190135"/>
        <label>2</label>
    </ligand>
</feature>
<keyword evidence="10 14" id="KW-0411">Iron-sulfur</keyword>
<evidence type="ECO:0000256" key="1">
    <source>
        <dbReference type="ARBA" id="ARBA00001974"/>
    </source>
</evidence>
<protein>
    <submittedName>
        <fullName evidence="16">Aldehyde oxidase and xanthine dehydrogenase, molybdopterin binding domain containing protein</fullName>
    </submittedName>
</protein>
<feature type="domain" description="FAD-binding PCMH-type" evidence="15">
    <location>
        <begin position="195"/>
        <end position="381"/>
    </location>
</feature>
<dbReference type="InterPro" id="IPR016166">
    <property type="entry name" value="FAD-bd_PCMH"/>
</dbReference>
<dbReference type="SUPFAM" id="SSF54665">
    <property type="entry name" value="CO dehydrogenase molybdoprotein N-domain-like"/>
    <property type="match status" value="1"/>
</dbReference>
<comment type="cofactor">
    <cofactor evidence="14">
        <name>Mo-molybdopterin</name>
        <dbReference type="ChEBI" id="CHEBI:71302"/>
    </cofactor>
    <text evidence="14">Binds 1 Mo-molybdopterin (Mo-MPT) cofactor per subunit.</text>
</comment>
<dbReference type="Proteomes" id="UP000011083">
    <property type="component" value="Unassembled WGS sequence"/>
</dbReference>
<dbReference type="InterPro" id="IPR016169">
    <property type="entry name" value="FAD-bd_PCMH_sub2"/>
</dbReference>
<dbReference type="PANTHER" id="PTHR45444">
    <property type="entry name" value="XANTHINE DEHYDROGENASE"/>
    <property type="match status" value="1"/>
</dbReference>
<evidence type="ECO:0000256" key="7">
    <source>
        <dbReference type="ARBA" id="ARBA00022827"/>
    </source>
</evidence>
<evidence type="ECO:0000256" key="8">
    <source>
        <dbReference type="ARBA" id="ARBA00023002"/>
    </source>
</evidence>
<dbReference type="InterPro" id="IPR016208">
    <property type="entry name" value="Ald_Oxase/xanthine_DH-like"/>
</dbReference>
<dbReference type="SUPFAM" id="SSF56003">
    <property type="entry name" value="Molybdenum cofactor-binding domain"/>
    <property type="match status" value="1"/>
</dbReference>
<dbReference type="Pfam" id="PF20256">
    <property type="entry name" value="MoCoBD_2"/>
    <property type="match status" value="1"/>
</dbReference>
<dbReference type="InterPro" id="IPR036318">
    <property type="entry name" value="FAD-bd_PCMH-like_sf"/>
</dbReference>
<keyword evidence="17" id="KW-1185">Reference proteome</keyword>
<dbReference type="OrthoDB" id="8300278at2759"/>
<dbReference type="InterPro" id="IPR008274">
    <property type="entry name" value="AldOxase/xan_DH_MoCoBD1"/>
</dbReference>
<dbReference type="GO" id="GO:0016491">
    <property type="term" value="F:oxidoreductase activity"/>
    <property type="evidence" value="ECO:0007669"/>
    <property type="project" value="UniProtKB-KW"/>
</dbReference>
<keyword evidence="8" id="KW-0560">Oxidoreductase</keyword>
<evidence type="ECO:0000256" key="6">
    <source>
        <dbReference type="ARBA" id="ARBA00022723"/>
    </source>
</evidence>
<evidence type="ECO:0000313" key="17">
    <source>
        <dbReference type="Proteomes" id="UP000011083"/>
    </source>
</evidence>
<feature type="binding site" evidence="14">
    <location>
        <position position="88"/>
    </location>
    <ligand>
        <name>[2Fe-2S] cluster</name>
        <dbReference type="ChEBI" id="CHEBI:190135"/>
        <label>2</label>
    </ligand>
</feature>
<dbReference type="SUPFAM" id="SSF55447">
    <property type="entry name" value="CO dehydrogenase flavoprotein C-terminal domain-like"/>
    <property type="match status" value="1"/>
</dbReference>
<dbReference type="OMA" id="NAGSRWK"/>
<dbReference type="FunFam" id="3.30.465.10:FF:000004">
    <property type="entry name" value="Xanthine dehydrogenase/oxidase"/>
    <property type="match status" value="1"/>
</dbReference>
<feature type="binding site" evidence="14">
    <location>
        <position position="736"/>
    </location>
    <ligand>
        <name>Mo-molybdopterin</name>
        <dbReference type="ChEBI" id="CHEBI:71302"/>
    </ligand>
    <ligandPart>
        <name>Mo</name>
        <dbReference type="ChEBI" id="CHEBI:28685"/>
    </ligandPart>
</feature>
<dbReference type="InterPro" id="IPR002346">
    <property type="entry name" value="Mopterin_DH_FAD-bd"/>
</dbReference>
<dbReference type="InterPro" id="IPR036856">
    <property type="entry name" value="Ald_Oxase/Xan_DH_a/b_sf"/>
</dbReference>
<dbReference type="InterPro" id="IPR046867">
    <property type="entry name" value="AldOxase/xan_DH_MoCoBD2"/>
</dbReference>
<dbReference type="FunFam" id="3.30.365.10:FF:000001">
    <property type="entry name" value="Xanthine dehydrogenase oxidase"/>
    <property type="match status" value="1"/>
</dbReference>
<dbReference type="Gene3D" id="3.30.43.10">
    <property type="entry name" value="Uridine Diphospho-n-acetylenolpyruvylglucosamine Reductase, domain 2"/>
    <property type="match status" value="1"/>
</dbReference>
<feature type="binding site" evidence="14">
    <location>
        <position position="849"/>
    </location>
    <ligand>
        <name>Mo-molybdopterin</name>
        <dbReference type="ChEBI" id="CHEBI:71302"/>
    </ligand>
    <ligandPart>
        <name>Mo</name>
        <dbReference type="ChEBI" id="CHEBI:28685"/>
    </ligandPart>
</feature>
<dbReference type="Gene3D" id="3.30.465.10">
    <property type="match status" value="1"/>
</dbReference>
<accession>L8GTA5</accession>
<name>L8GTA5_ACACF</name>
<feature type="binding site" evidence="14">
    <location>
        <position position="705"/>
    </location>
    <ligand>
        <name>Mo-molybdopterin</name>
        <dbReference type="ChEBI" id="CHEBI:71302"/>
    </ligand>
    <ligandPart>
        <name>Mo</name>
        <dbReference type="ChEBI" id="CHEBI:28685"/>
    </ligandPart>
</feature>
<keyword evidence="4" id="KW-0285">Flavoprotein</keyword>
<evidence type="ECO:0000256" key="3">
    <source>
        <dbReference type="ARBA" id="ARBA00022505"/>
    </source>
</evidence>
<dbReference type="GeneID" id="14915999"/>
<feature type="binding site" evidence="13">
    <location>
        <position position="327"/>
    </location>
    <ligand>
        <name>FAD</name>
        <dbReference type="ChEBI" id="CHEBI:57692"/>
    </ligand>
</feature>
<dbReference type="PANTHER" id="PTHR45444:SF3">
    <property type="entry name" value="XANTHINE DEHYDROGENASE"/>
    <property type="match status" value="1"/>
</dbReference>
<evidence type="ECO:0000256" key="13">
    <source>
        <dbReference type="PIRSR" id="PIRSR000127-2"/>
    </source>
</evidence>
<feature type="active site" description="Proton acceptor" evidence="12">
    <location>
        <position position="1184"/>
    </location>
</feature>
<keyword evidence="3 14" id="KW-0500">Molybdenum</keyword>
<evidence type="ECO:0000256" key="12">
    <source>
        <dbReference type="PIRSR" id="PIRSR000127-1"/>
    </source>
</evidence>
<comment type="cofactor">
    <cofactor evidence="14">
        <name>[2Fe-2S] cluster</name>
        <dbReference type="ChEBI" id="CHEBI:190135"/>
    </cofactor>
    <text evidence="14">Binds 2 [2Fe-2S] clusters.</text>
</comment>
<comment type="similarity">
    <text evidence="2">Belongs to the xanthine dehydrogenase family.</text>
</comment>
<feature type="binding site" evidence="14">
    <location>
        <position position="1018"/>
    </location>
    <ligand>
        <name>Mo-molybdopterin</name>
        <dbReference type="ChEBI" id="CHEBI:71302"/>
    </ligand>
    <ligandPart>
        <name>Mo</name>
        <dbReference type="ChEBI" id="CHEBI:28685"/>
    </ligandPart>
</feature>
<evidence type="ECO:0000256" key="14">
    <source>
        <dbReference type="PIRSR" id="PIRSR000127-3"/>
    </source>
</evidence>
<reference evidence="16 17" key="1">
    <citation type="journal article" date="2013" name="Genome Biol.">
        <title>Genome of Acanthamoeba castellanii highlights extensive lateral gene transfer and early evolution of tyrosine kinase signaling.</title>
        <authorList>
            <person name="Clarke M."/>
            <person name="Lohan A.J."/>
            <person name="Liu B."/>
            <person name="Lagkouvardos I."/>
            <person name="Roy S."/>
            <person name="Zafar N."/>
            <person name="Bertelli C."/>
            <person name="Schilde C."/>
            <person name="Kianianmomeni A."/>
            <person name="Burglin T.R."/>
            <person name="Frech C."/>
            <person name="Turcotte B."/>
            <person name="Kopec K.O."/>
            <person name="Synnott J.M."/>
            <person name="Choo C."/>
            <person name="Paponov I."/>
            <person name="Finkler A."/>
            <person name="Soon Heng Tan C."/>
            <person name="Hutchins A.P."/>
            <person name="Weinmeier T."/>
            <person name="Rattei T."/>
            <person name="Chu J.S."/>
            <person name="Gimenez G."/>
            <person name="Irimia M."/>
            <person name="Rigden D.J."/>
            <person name="Fitzpatrick D.A."/>
            <person name="Lorenzo-Morales J."/>
            <person name="Bateman A."/>
            <person name="Chiu C.H."/>
            <person name="Tang P."/>
            <person name="Hegemann P."/>
            <person name="Fromm H."/>
            <person name="Raoult D."/>
            <person name="Greub G."/>
            <person name="Miranda-Saavedra D."/>
            <person name="Chen N."/>
            <person name="Nash P."/>
            <person name="Ginger M.L."/>
            <person name="Horn M."/>
            <person name="Schaap P."/>
            <person name="Caler L."/>
            <person name="Loftus B."/>
        </authorList>
    </citation>
    <scope>NUCLEOTIDE SEQUENCE [LARGE SCALE GENOMIC DNA]</scope>
    <source>
        <strain evidence="16 17">Neff</strain>
    </source>
</reference>
<dbReference type="InterPro" id="IPR000674">
    <property type="entry name" value="Ald_Oxase/Xan_DH_a/b"/>
</dbReference>
<dbReference type="Pfam" id="PF02738">
    <property type="entry name" value="MoCoBD_1"/>
    <property type="match status" value="1"/>
</dbReference>
<comment type="cofactor">
    <cofactor evidence="11">
        <name>[2Fe-2S] cluster</name>
        <dbReference type="ChEBI" id="CHEBI:190135"/>
    </cofactor>
</comment>
<dbReference type="RefSeq" id="XP_004337379.1">
    <property type="nucleotide sequence ID" value="XM_004337331.1"/>
</dbReference>
<dbReference type="Gene3D" id="3.10.20.30">
    <property type="match status" value="1"/>
</dbReference>
<dbReference type="InterPro" id="IPR016167">
    <property type="entry name" value="FAD-bd_PCMH_sub1"/>
</dbReference>
<feature type="binding site" evidence="14">
    <location>
        <position position="46"/>
    </location>
    <ligand>
        <name>[2Fe-2S] cluster</name>
        <dbReference type="ChEBI" id="CHEBI:190135"/>
        <label>1</label>
    </ligand>
</feature>
<gene>
    <name evidence="16" type="ORF">ACA1_275400</name>
</gene>
<dbReference type="PROSITE" id="PS51387">
    <property type="entry name" value="FAD_PCMH"/>
    <property type="match status" value="1"/>
</dbReference>
<sequence>MARRWRWSGPTRPKAWRTTCEARASPAPRSAAAVASAVTHRSINACLAPLCSIDHAAVTTIEGLGNTRAPGAAHPIQERFTLAHASQCGFCTPGMVMAFYALLRSHPDGLTEEDVKANIDGNLCRCTGYRPILDAMRTFAKNTECAKQEVTKDENGYVVTHSLGLDGATYHPLNLTSEPIFPPFLMTHPPRSAHYVGDTIDWYKPTTLKAALALKAKHPEAQILAGNTRLVNKKLQPTVVISVGLIPELKAVAFTDAGLDVGAAVTLTTLKDSLVAAVATQDESKTSGFAALAEQIKWIGGTQVRNSATVGGSLVAGHIWGGQEASDLIPVLVVLGATVTIVAGSGDRRSVPVSAFVKGGGKVDLQPDELILSIHIPHSQPGDHVESYKQSGRQTSSASLVTGGCRLQLEERDGDWVIKSATICLGGVSPKPGQSAAKTEAPSSVCWPRTIPVEGEGAEYKRAVISGIFFKFYSRVVAHVSSEEDVFAPYQSRVTRGQQRFAEPESFKVVAHPTKHTTSHIQSSGEALFADDVQARRMLYATMVLATKAHARVVSIDASPALALPGVRAFYSAKNVPVNVGELFKDGVLFAADEVQYYGQPLGIVVADTQERASRAARLVKVEYEDLPAIITIEDGIKAGSFFETSPMFHDHVERGNVEEAFKQADTVVEGEFNLGGALHWYMEPHSCLVEPKDDGGLLIHCTAQSVALVQEEVAFALNMHQKDVDVRVKRVGGGFGGKGTRFFMYSAAALAAKLLNRPVKHTLDRGTDSQAAGTRAPYNFKYKVGATSAGKIIAADFQVYANGGAAIDLSYSILAETINHLDNCYNVPHFRAVGKVIRSNIAPTKPYRGAGIPQGIVAGEFSLDHVARKLGLAPHIVRELNFYQQGEVTVAGQHLDECSLGAVWHACRQQSDFDRRFKEAHAFNQHSTYAKRGVAAMPIKQGVGIGGAMAVWAKACALVHILSDGTVIVNHGGVEMGQGLNIKIAQLAAETLGVPLETVHVPPTSNEVLQHGGATGGSFTFELNGSAACEELNARLAPLKEAMAGKAWKEVVQAALFSRVCLSSYGWHAVDFEDRKFLYYTWGTAFAEVEVDVLTGSHRILRVELVQDVGTSINPAVDVGQVEGAFVQGVGWLTSEELKWDAQGRVDHNYEIPTPESIPIEFHVNLLKGPNARGLLSSKGIGEPPKSMSATVALAIKDAIVAARAQAGLSSDDLVLDLPLTVERVRLACGDLGLEHTLETTVRK</sequence>
<dbReference type="VEuPathDB" id="AmoebaDB:ACA1_275400"/>
<dbReference type="Gene3D" id="3.30.390.50">
    <property type="entry name" value="CO dehydrogenase flavoprotein, C-terminal domain"/>
    <property type="match status" value="1"/>
</dbReference>
<keyword evidence="9 14" id="KW-0408">Iron</keyword>
<dbReference type="InterPro" id="IPR036683">
    <property type="entry name" value="CO_DH_flav_C_dom_sf"/>
</dbReference>
<feature type="binding site" evidence="13">
    <location>
        <position position="389"/>
    </location>
    <ligand>
        <name>FAD</name>
        <dbReference type="ChEBI" id="CHEBI:57692"/>
    </ligand>
</feature>
<dbReference type="Gene3D" id="1.10.150.120">
    <property type="entry name" value="[2Fe-2S]-binding domain"/>
    <property type="match status" value="1"/>
</dbReference>
<dbReference type="GO" id="GO:0051537">
    <property type="term" value="F:2 iron, 2 sulfur cluster binding"/>
    <property type="evidence" value="ECO:0007669"/>
    <property type="project" value="UniProtKB-KW"/>
</dbReference>
<dbReference type="EMBL" id="KB008032">
    <property type="protein sequence ID" value="ELR15366.1"/>
    <property type="molecule type" value="Genomic_DNA"/>
</dbReference>
<evidence type="ECO:0000256" key="10">
    <source>
        <dbReference type="ARBA" id="ARBA00023014"/>
    </source>
</evidence>
<dbReference type="Gene3D" id="3.90.1170.50">
    <property type="entry name" value="Aldehyde oxidase/xanthine dehydrogenase, a/b hammerhead"/>
    <property type="match status" value="1"/>
</dbReference>
<dbReference type="Pfam" id="PF00941">
    <property type="entry name" value="FAD_binding_5"/>
    <property type="match status" value="1"/>
</dbReference>
<dbReference type="InterPro" id="IPR036884">
    <property type="entry name" value="2Fe-2S-bd_dom_sf"/>
</dbReference>
<dbReference type="SUPFAM" id="SSF47741">
    <property type="entry name" value="CO dehydrogenase ISP C-domain like"/>
    <property type="match status" value="1"/>
</dbReference>
<keyword evidence="7 13" id="KW-0274">FAD</keyword>
<dbReference type="SMART" id="SM01092">
    <property type="entry name" value="CO_deh_flav_C"/>
    <property type="match status" value="1"/>
</dbReference>
<evidence type="ECO:0000313" key="16">
    <source>
        <dbReference type="EMBL" id="ELR15366.1"/>
    </source>
</evidence>
<dbReference type="Gene3D" id="3.30.365.10">
    <property type="entry name" value="Aldehyde oxidase/xanthine dehydrogenase, molybdopterin binding domain"/>
    <property type="match status" value="4"/>
</dbReference>
<keyword evidence="5 14" id="KW-0001">2Fe-2S</keyword>
<keyword evidence="6 14" id="KW-0479">Metal-binding</keyword>
<dbReference type="GO" id="GO:0071949">
    <property type="term" value="F:FAD binding"/>
    <property type="evidence" value="ECO:0007669"/>
    <property type="project" value="InterPro"/>
</dbReference>
<dbReference type="Pfam" id="PF01799">
    <property type="entry name" value="Fer2_2"/>
    <property type="match status" value="1"/>
</dbReference>
<dbReference type="Pfam" id="PF01315">
    <property type="entry name" value="Ald_Xan_dh_C"/>
    <property type="match status" value="1"/>
</dbReference>
<evidence type="ECO:0000256" key="11">
    <source>
        <dbReference type="ARBA" id="ARBA00034078"/>
    </source>
</evidence>
<feature type="binding site" evidence="14">
    <location>
        <position position="124"/>
    </location>
    <ligand>
        <name>[2Fe-2S] cluster</name>
        <dbReference type="ChEBI" id="CHEBI:190135"/>
        <label>2</label>
    </ligand>
</feature>
<dbReference type="InterPro" id="IPR002888">
    <property type="entry name" value="2Fe-2S-bd"/>
</dbReference>
<dbReference type="SUPFAM" id="SSF56176">
    <property type="entry name" value="FAD-binding/transporter-associated domain-like"/>
    <property type="match status" value="1"/>
</dbReference>
<feature type="binding site" evidence="13">
    <location>
        <begin position="223"/>
        <end position="230"/>
    </location>
    <ligand>
        <name>FAD</name>
        <dbReference type="ChEBI" id="CHEBI:57692"/>
    </ligand>
</feature>
<evidence type="ECO:0000259" key="15">
    <source>
        <dbReference type="PROSITE" id="PS51387"/>
    </source>
</evidence>
<dbReference type="InterPro" id="IPR005107">
    <property type="entry name" value="CO_DH_flav_C"/>
</dbReference>
<dbReference type="InterPro" id="IPR037165">
    <property type="entry name" value="AldOxase/xan_DH_Mopterin-bd_sf"/>
</dbReference>
<dbReference type="InterPro" id="IPR012675">
    <property type="entry name" value="Beta-grasp_dom_sf"/>
</dbReference>
<evidence type="ECO:0000256" key="5">
    <source>
        <dbReference type="ARBA" id="ARBA00022714"/>
    </source>
</evidence>
<evidence type="ECO:0000256" key="4">
    <source>
        <dbReference type="ARBA" id="ARBA00022630"/>
    </source>
</evidence>
<comment type="cofactor">
    <cofactor evidence="1 13">
        <name>FAD</name>
        <dbReference type="ChEBI" id="CHEBI:57692"/>
    </cofactor>
</comment>
<dbReference type="SMART" id="SM01008">
    <property type="entry name" value="Ald_Xan_dh_C"/>
    <property type="match status" value="1"/>
</dbReference>
<dbReference type="FunFam" id="3.90.1170.50:FF:000001">
    <property type="entry name" value="Aldehyde oxidase 1"/>
    <property type="match status" value="1"/>
</dbReference>
<dbReference type="PIRSF" id="PIRSF000127">
    <property type="entry name" value="Xanthine_DH"/>
    <property type="match status" value="1"/>
</dbReference>
<feature type="binding site" evidence="14">
    <location>
        <position position="91"/>
    </location>
    <ligand>
        <name>[2Fe-2S] cluster</name>
        <dbReference type="ChEBI" id="CHEBI:190135"/>
        <label>2</label>
    </ligand>
</feature>
<dbReference type="STRING" id="1257118.L8GTA5"/>
<dbReference type="GO" id="GO:0005506">
    <property type="term" value="F:iron ion binding"/>
    <property type="evidence" value="ECO:0007669"/>
    <property type="project" value="InterPro"/>
</dbReference>
<dbReference type="KEGG" id="acan:ACA1_275400"/>
<evidence type="ECO:0000256" key="9">
    <source>
        <dbReference type="ARBA" id="ARBA00023004"/>
    </source>
</evidence>
<organism evidence="16 17">
    <name type="scientific">Acanthamoeba castellanii (strain ATCC 30010 / Neff)</name>
    <dbReference type="NCBI Taxonomy" id="1257118"/>
    <lineage>
        <taxon>Eukaryota</taxon>
        <taxon>Amoebozoa</taxon>
        <taxon>Discosea</taxon>
        <taxon>Longamoebia</taxon>
        <taxon>Centramoebida</taxon>
        <taxon>Acanthamoebidae</taxon>
        <taxon>Acanthamoeba</taxon>
    </lineage>
</organism>
<dbReference type="AlphaFoldDB" id="L8GTA5"/>
<proteinExistence type="inferred from homology"/>